<dbReference type="InterPro" id="IPR001680">
    <property type="entry name" value="WD40_rpt"/>
</dbReference>
<dbReference type="InterPro" id="IPR015943">
    <property type="entry name" value="WD40/YVTN_repeat-like_dom_sf"/>
</dbReference>
<keyword evidence="2" id="KW-0677">Repeat</keyword>
<dbReference type="SUPFAM" id="SSF50978">
    <property type="entry name" value="WD40 repeat-like"/>
    <property type="match status" value="1"/>
</dbReference>
<evidence type="ECO:0000256" key="1">
    <source>
        <dbReference type="ARBA" id="ARBA00022574"/>
    </source>
</evidence>
<dbReference type="Gene3D" id="2.130.10.10">
    <property type="entry name" value="YVTN repeat-like/Quinoprotein amine dehydrogenase"/>
    <property type="match status" value="1"/>
</dbReference>
<reference evidence="3" key="1">
    <citation type="submission" date="2015-01" db="EMBL/GenBank/DDBJ databases">
        <authorList>
            <person name="Durling Mikael"/>
        </authorList>
    </citation>
    <scope>NUCLEOTIDE SEQUENCE</scope>
</reference>
<dbReference type="InterPro" id="IPR036322">
    <property type="entry name" value="WD40_repeat_dom_sf"/>
</dbReference>
<dbReference type="PANTHER" id="PTHR22889">
    <property type="entry name" value="WD REPEAT-CONTAINING PROTEIN 89"/>
    <property type="match status" value="1"/>
</dbReference>
<proteinExistence type="predicted"/>
<accession>A0A0B7JIX2</accession>
<evidence type="ECO:0000313" key="3">
    <source>
        <dbReference type="EMBL" id="CEO44629.1"/>
    </source>
</evidence>
<dbReference type="SMART" id="SM00320">
    <property type="entry name" value="WD40"/>
    <property type="match status" value="4"/>
</dbReference>
<evidence type="ECO:0000256" key="2">
    <source>
        <dbReference type="ARBA" id="ARBA00022737"/>
    </source>
</evidence>
<dbReference type="AlphaFoldDB" id="A0A0B7JIX2"/>
<name>A0A0B7JIX2_BIOOC</name>
<organism evidence="3">
    <name type="scientific">Bionectria ochroleuca</name>
    <name type="common">Gliocladium roseum</name>
    <dbReference type="NCBI Taxonomy" id="29856"/>
    <lineage>
        <taxon>Eukaryota</taxon>
        <taxon>Fungi</taxon>
        <taxon>Dikarya</taxon>
        <taxon>Ascomycota</taxon>
        <taxon>Pezizomycotina</taxon>
        <taxon>Sordariomycetes</taxon>
        <taxon>Hypocreomycetidae</taxon>
        <taxon>Hypocreales</taxon>
        <taxon>Bionectriaceae</taxon>
        <taxon>Clonostachys</taxon>
    </lineage>
</organism>
<dbReference type="Pfam" id="PF00400">
    <property type="entry name" value="WD40"/>
    <property type="match status" value="2"/>
</dbReference>
<dbReference type="PANTHER" id="PTHR22889:SF0">
    <property type="entry name" value="WD REPEAT-CONTAINING PROTEIN 89"/>
    <property type="match status" value="1"/>
</dbReference>
<dbReference type="InterPro" id="IPR039328">
    <property type="entry name" value="WDR89"/>
</dbReference>
<keyword evidence="1" id="KW-0853">WD repeat</keyword>
<dbReference type="EMBL" id="CDPU01000001">
    <property type="protein sequence ID" value="CEO44629.1"/>
    <property type="molecule type" value="Genomic_DNA"/>
</dbReference>
<sequence length="329" mass="35355">MYTLTTTDEHRFGSDVYVLDLLRTPPGGLVSISSDQKLSLLNPASLSKGPVSSFQTDHGNLTALRLFGDNVVCTAGENGNVGVWDLRAGAQVVQFATSEAPLASMACSPETQTIAVGTELHNHEASILLWDVRSAPVQKAAYHDLHSDDITTLTYHPSNPNVLLSGSTDGLVSVHDTSIADEDELTVQTLNLNASIHRAGFLGPSLVYALSHDERFAIYDISEAQGSGDAIRDFGDLRRDNECQYVADIVPKNDGSGAIVGAGAQDQQKFELMFLTNNQGSWEVNRGNSVGLPGAHGEEIVRAYCFFDESQMVFTGGEDGKVKAWRPGN</sequence>
<gene>
    <name evidence="3" type="ORF">BN869_000000684_1</name>
</gene>
<protein>
    <submittedName>
        <fullName evidence="3">Uncharacterized protein</fullName>
    </submittedName>
</protein>